<dbReference type="InterPro" id="IPR011009">
    <property type="entry name" value="Kinase-like_dom_sf"/>
</dbReference>
<keyword evidence="3" id="KW-1185">Reference proteome</keyword>
<dbReference type="Proteomes" id="UP000485058">
    <property type="component" value="Unassembled WGS sequence"/>
</dbReference>
<proteinExistence type="predicted"/>
<dbReference type="InterPro" id="IPR000719">
    <property type="entry name" value="Prot_kinase_dom"/>
</dbReference>
<evidence type="ECO:0000313" key="3">
    <source>
        <dbReference type="Proteomes" id="UP000485058"/>
    </source>
</evidence>
<dbReference type="AlphaFoldDB" id="A0A699YUC6"/>
<dbReference type="GO" id="GO:0004674">
    <property type="term" value="F:protein serine/threonine kinase activity"/>
    <property type="evidence" value="ECO:0007669"/>
    <property type="project" value="TreeGrafter"/>
</dbReference>
<accession>A0A699YUC6</accession>
<dbReference type="PANTHER" id="PTHR44329">
    <property type="entry name" value="SERINE/THREONINE-PROTEIN KINASE TNNI3K-RELATED"/>
    <property type="match status" value="1"/>
</dbReference>
<reference evidence="2 3" key="1">
    <citation type="submission" date="2020-02" db="EMBL/GenBank/DDBJ databases">
        <title>Draft genome sequence of Haematococcus lacustris strain NIES-144.</title>
        <authorList>
            <person name="Morimoto D."/>
            <person name="Nakagawa S."/>
            <person name="Yoshida T."/>
            <person name="Sawayama S."/>
        </authorList>
    </citation>
    <scope>NUCLEOTIDE SEQUENCE [LARGE SCALE GENOMIC DNA]</scope>
    <source>
        <strain evidence="2 3">NIES-144</strain>
    </source>
</reference>
<organism evidence="2 3">
    <name type="scientific">Haematococcus lacustris</name>
    <name type="common">Green alga</name>
    <name type="synonym">Haematococcus pluvialis</name>
    <dbReference type="NCBI Taxonomy" id="44745"/>
    <lineage>
        <taxon>Eukaryota</taxon>
        <taxon>Viridiplantae</taxon>
        <taxon>Chlorophyta</taxon>
        <taxon>core chlorophytes</taxon>
        <taxon>Chlorophyceae</taxon>
        <taxon>CS clade</taxon>
        <taxon>Chlamydomonadales</taxon>
        <taxon>Haematococcaceae</taxon>
        <taxon>Haematococcus</taxon>
    </lineage>
</organism>
<protein>
    <recommendedName>
        <fullName evidence="1">Protein kinase domain-containing protein</fullName>
    </recommendedName>
</protein>
<evidence type="ECO:0000313" key="2">
    <source>
        <dbReference type="EMBL" id="GFH13191.1"/>
    </source>
</evidence>
<dbReference type="PANTHER" id="PTHR44329:SF214">
    <property type="entry name" value="PROTEIN KINASE DOMAIN-CONTAINING PROTEIN"/>
    <property type="match status" value="1"/>
</dbReference>
<feature type="non-terminal residue" evidence="2">
    <location>
        <position position="1"/>
    </location>
</feature>
<dbReference type="SUPFAM" id="SSF56112">
    <property type="entry name" value="Protein kinase-like (PK-like)"/>
    <property type="match status" value="1"/>
</dbReference>
<sequence>MLIHASAEGAELDAAAGRWHATAKVSDFGSARIQAAEGLATRGLGTLAYCAPEVHRGTLLPASDVWSFGGVLFMLVTGQQAFAGLSRAQIMLGVVQGSLRLQWPPWTPAPLAALGANCM</sequence>
<dbReference type="EMBL" id="BLLF01000586">
    <property type="protein sequence ID" value="GFH13191.1"/>
    <property type="molecule type" value="Genomic_DNA"/>
</dbReference>
<name>A0A699YUC6_HAELA</name>
<dbReference type="InterPro" id="IPR051681">
    <property type="entry name" value="Ser/Thr_Kinases-Pseudokinases"/>
</dbReference>
<gene>
    <name evidence="2" type="ORF">HaLaN_09023</name>
</gene>
<comment type="caution">
    <text evidence="2">The sequence shown here is derived from an EMBL/GenBank/DDBJ whole genome shotgun (WGS) entry which is preliminary data.</text>
</comment>
<dbReference type="Gene3D" id="1.10.510.10">
    <property type="entry name" value="Transferase(Phosphotransferase) domain 1"/>
    <property type="match status" value="1"/>
</dbReference>
<feature type="domain" description="Protein kinase" evidence="1">
    <location>
        <begin position="1"/>
        <end position="119"/>
    </location>
</feature>
<dbReference type="GO" id="GO:0005524">
    <property type="term" value="F:ATP binding"/>
    <property type="evidence" value="ECO:0007669"/>
    <property type="project" value="InterPro"/>
</dbReference>
<dbReference type="Pfam" id="PF00069">
    <property type="entry name" value="Pkinase"/>
    <property type="match status" value="1"/>
</dbReference>
<evidence type="ECO:0000259" key="1">
    <source>
        <dbReference type="PROSITE" id="PS50011"/>
    </source>
</evidence>
<dbReference type="PROSITE" id="PS50011">
    <property type="entry name" value="PROTEIN_KINASE_DOM"/>
    <property type="match status" value="1"/>
</dbReference>